<accession>A0A7H1MF38</accession>
<dbReference type="EMBL" id="CP060414">
    <property type="protein sequence ID" value="QNT60253.1"/>
    <property type="molecule type" value="Genomic_DNA"/>
</dbReference>
<name>A0A7H1MF38_9NEIS</name>
<protein>
    <submittedName>
        <fullName evidence="1">Membrane protein</fullName>
    </submittedName>
</protein>
<gene>
    <name evidence="1" type="ORF">H7A79_1143</name>
</gene>
<sequence length="37" mass="4000">MMWIAIGLAVLIGLGVLLELVARIALIRMIGDGYDDN</sequence>
<reference evidence="1" key="1">
    <citation type="submission" date="2024-06" db="EMBL/GenBank/DDBJ databases">
        <title>Complete Genome Sequence of mouse commensal type strain Neisseria musculi.</title>
        <authorList>
            <person name="Thapa E."/>
            <person name="Aluvathingal J."/>
            <person name="Nadendla S."/>
            <person name="Mehta A."/>
            <person name="Tettelin H."/>
            <person name="Weyand N.J."/>
        </authorList>
    </citation>
    <scope>NUCLEOTIDE SEQUENCE</scope>
    <source>
        <strain evidence="1">NW831</strain>
    </source>
</reference>
<dbReference type="AlphaFoldDB" id="A0A7H1MF38"/>
<keyword evidence="2" id="KW-1185">Reference proteome</keyword>
<proteinExistence type="predicted"/>
<evidence type="ECO:0000313" key="2">
    <source>
        <dbReference type="Proteomes" id="UP000516412"/>
    </source>
</evidence>
<evidence type="ECO:0000313" key="1">
    <source>
        <dbReference type="EMBL" id="QNT60253.1"/>
    </source>
</evidence>
<dbReference type="KEGG" id="nmus:H7A79_1143"/>
<organism evidence="1 2">
    <name type="scientific">Neisseria musculi</name>
    <dbReference type="NCBI Taxonomy" id="1815583"/>
    <lineage>
        <taxon>Bacteria</taxon>
        <taxon>Pseudomonadati</taxon>
        <taxon>Pseudomonadota</taxon>
        <taxon>Betaproteobacteria</taxon>
        <taxon>Neisseriales</taxon>
        <taxon>Neisseriaceae</taxon>
        <taxon>Neisseria</taxon>
    </lineage>
</organism>
<dbReference type="Proteomes" id="UP000516412">
    <property type="component" value="Chromosome"/>
</dbReference>